<dbReference type="Gene3D" id="1.10.150.130">
    <property type="match status" value="1"/>
</dbReference>
<dbReference type="Pfam" id="PF17293">
    <property type="entry name" value="Arm-DNA-bind_5"/>
    <property type="match status" value="1"/>
</dbReference>
<comment type="similarity">
    <text evidence="1">Belongs to the 'phage' integrase family.</text>
</comment>
<evidence type="ECO:0000313" key="5">
    <source>
        <dbReference type="EMBL" id="PXV58453.1"/>
    </source>
</evidence>
<keyword evidence="2" id="KW-0238">DNA-binding</keyword>
<dbReference type="InterPro" id="IPR035386">
    <property type="entry name" value="Arm-DNA-bind_5"/>
</dbReference>
<dbReference type="InterPro" id="IPR010998">
    <property type="entry name" value="Integrase_recombinase_N"/>
</dbReference>
<keyword evidence="6" id="KW-1185">Reference proteome</keyword>
<evidence type="ECO:0000256" key="1">
    <source>
        <dbReference type="ARBA" id="ARBA00008857"/>
    </source>
</evidence>
<proteinExistence type="inferred from homology"/>
<dbReference type="EMBL" id="QICL01000046">
    <property type="protein sequence ID" value="PXV58453.1"/>
    <property type="molecule type" value="Genomic_DNA"/>
</dbReference>
<keyword evidence="3" id="KW-0233">DNA recombination</keyword>
<dbReference type="PANTHER" id="PTHR30349:SF64">
    <property type="entry name" value="PROPHAGE INTEGRASE INTD-RELATED"/>
    <property type="match status" value="1"/>
</dbReference>
<name>A0A2V3PJI6_9BACT</name>
<dbReference type="Pfam" id="PF00589">
    <property type="entry name" value="Phage_integrase"/>
    <property type="match status" value="1"/>
</dbReference>
<dbReference type="GO" id="GO:0006310">
    <property type="term" value="P:DNA recombination"/>
    <property type="evidence" value="ECO:0007669"/>
    <property type="project" value="UniProtKB-KW"/>
</dbReference>
<evidence type="ECO:0000259" key="4">
    <source>
        <dbReference type="PROSITE" id="PS51898"/>
    </source>
</evidence>
<dbReference type="PANTHER" id="PTHR30349">
    <property type="entry name" value="PHAGE INTEGRASE-RELATED"/>
    <property type="match status" value="1"/>
</dbReference>
<reference evidence="5 6" key="1">
    <citation type="submission" date="2018-03" db="EMBL/GenBank/DDBJ databases">
        <title>Genomic Encyclopedia of Archaeal and Bacterial Type Strains, Phase II (KMG-II): from individual species to whole genera.</title>
        <authorList>
            <person name="Goeker M."/>
        </authorList>
    </citation>
    <scope>NUCLEOTIDE SEQUENCE [LARGE SCALE GENOMIC DNA]</scope>
    <source>
        <strain evidence="5 6">DSM 100214</strain>
    </source>
</reference>
<dbReference type="GO" id="GO:0003677">
    <property type="term" value="F:DNA binding"/>
    <property type="evidence" value="ECO:0007669"/>
    <property type="project" value="UniProtKB-KW"/>
</dbReference>
<dbReference type="Gene3D" id="1.10.443.10">
    <property type="entry name" value="Intergrase catalytic core"/>
    <property type="match status" value="1"/>
</dbReference>
<evidence type="ECO:0000256" key="3">
    <source>
        <dbReference type="ARBA" id="ARBA00023172"/>
    </source>
</evidence>
<evidence type="ECO:0000313" key="6">
    <source>
        <dbReference type="Proteomes" id="UP000247973"/>
    </source>
</evidence>
<dbReference type="GO" id="GO:0015074">
    <property type="term" value="P:DNA integration"/>
    <property type="evidence" value="ECO:0007669"/>
    <property type="project" value="InterPro"/>
</dbReference>
<dbReference type="Pfam" id="PF13102">
    <property type="entry name" value="Phage_int_SAM_5"/>
    <property type="match status" value="1"/>
</dbReference>
<dbReference type="AlphaFoldDB" id="A0A2V3PJI6"/>
<dbReference type="CDD" id="cd01185">
    <property type="entry name" value="INTN1_C_like"/>
    <property type="match status" value="1"/>
</dbReference>
<dbReference type="Proteomes" id="UP000247973">
    <property type="component" value="Unassembled WGS sequence"/>
</dbReference>
<dbReference type="InterPro" id="IPR025269">
    <property type="entry name" value="SAM-like_dom"/>
</dbReference>
<comment type="caution">
    <text evidence="5">The sequence shown here is derived from an EMBL/GenBank/DDBJ whole genome shotgun (WGS) entry which is preliminary data.</text>
</comment>
<dbReference type="InterPro" id="IPR011010">
    <property type="entry name" value="DNA_brk_join_enz"/>
</dbReference>
<evidence type="ECO:0000256" key="2">
    <source>
        <dbReference type="ARBA" id="ARBA00023125"/>
    </source>
</evidence>
<organism evidence="5 6">
    <name type="scientific">Dysgonomonas alginatilytica</name>
    <dbReference type="NCBI Taxonomy" id="1605892"/>
    <lineage>
        <taxon>Bacteria</taxon>
        <taxon>Pseudomonadati</taxon>
        <taxon>Bacteroidota</taxon>
        <taxon>Bacteroidia</taxon>
        <taxon>Bacteroidales</taxon>
        <taxon>Dysgonomonadaceae</taxon>
        <taxon>Dysgonomonas</taxon>
    </lineage>
</organism>
<feature type="domain" description="Tyr recombinase" evidence="4">
    <location>
        <begin position="219"/>
        <end position="394"/>
    </location>
</feature>
<dbReference type="InterPro" id="IPR013762">
    <property type="entry name" value="Integrase-like_cat_sf"/>
</dbReference>
<accession>A0A2V3PJI6</accession>
<dbReference type="OrthoDB" id="1493636at2"/>
<dbReference type="RefSeq" id="WP_110312591.1">
    <property type="nucleotide sequence ID" value="NZ_QICL01000046.1"/>
</dbReference>
<dbReference type="InterPro" id="IPR002104">
    <property type="entry name" value="Integrase_catalytic"/>
</dbReference>
<dbReference type="SUPFAM" id="SSF56349">
    <property type="entry name" value="DNA breaking-rejoining enzymes"/>
    <property type="match status" value="1"/>
</dbReference>
<protein>
    <submittedName>
        <fullName evidence="5">Site-specific recombinase XerD</fullName>
    </submittedName>
</protein>
<dbReference type="PROSITE" id="PS51898">
    <property type="entry name" value="TYR_RECOMBINASE"/>
    <property type="match status" value="1"/>
</dbReference>
<dbReference type="InterPro" id="IPR050090">
    <property type="entry name" value="Tyrosine_recombinase_XerCD"/>
</dbReference>
<sequence>MKTELNILFYLKKNQSKTNGLCPVMGRIRIGKSVAQFSLKIDADSELWDIKAGRMTGKSNAALEVNREINRINLLLHARYKELKEVQPEVCATDVKNAMQGIASTQDTVMVHFQKMVEDASLRLGIDLKESSLAEYTYSYRWLKTYLRKKLNLSDIPFKALTYSFIEEYYRYLRVEKKFKISTTVGYVVFFRKVVRNAVNQGILFRDPFGGFVPEERVREHKTLTRKELDKIMSFEIDPNLKRSVSRDLFVFACFTGMAYVDIKHLTYDKITQDENGNQWIIAKRIKSGIKYQVRLMDIPLAIIEKYRGTASEGKVFPVPQMKTVHRSLNYIASRCNIHKMIGFHQGRHTFASLVTLSEGVPIETVSLMLGHRHIKTTQGYAELSLDKIAKDTRQLSKRIAGQFKLIDYYSIKKG</sequence>
<gene>
    <name evidence="5" type="ORF">CLV62_1464</name>
</gene>